<evidence type="ECO:0000313" key="1">
    <source>
        <dbReference type="EMBL" id="MFC7062482.1"/>
    </source>
</evidence>
<name>A0ABW2EMM5_9BACI</name>
<dbReference type="RefSeq" id="WP_204710300.1">
    <property type="nucleotide sequence ID" value="NZ_JBHSZV010000028.1"/>
</dbReference>
<reference evidence="2" key="1">
    <citation type="journal article" date="2019" name="Int. J. Syst. Evol. Microbiol.">
        <title>The Global Catalogue of Microorganisms (GCM) 10K type strain sequencing project: providing services to taxonomists for standard genome sequencing and annotation.</title>
        <authorList>
            <consortium name="The Broad Institute Genomics Platform"/>
            <consortium name="The Broad Institute Genome Sequencing Center for Infectious Disease"/>
            <person name="Wu L."/>
            <person name="Ma J."/>
        </authorList>
    </citation>
    <scope>NUCLEOTIDE SEQUENCE [LARGE SCALE GENOMIC DNA]</scope>
    <source>
        <strain evidence="2">CGMCC 4.1621</strain>
    </source>
</reference>
<dbReference type="EMBL" id="JBHSZV010000028">
    <property type="protein sequence ID" value="MFC7062482.1"/>
    <property type="molecule type" value="Genomic_DNA"/>
</dbReference>
<comment type="caution">
    <text evidence="1">The sequence shown here is derived from an EMBL/GenBank/DDBJ whole genome shotgun (WGS) entry which is preliminary data.</text>
</comment>
<sequence>MKWKEQQHLKRAVKELNVPVGYGIAEQSSIDIKNKQLTTIEGYVQLENYTTS</sequence>
<organism evidence="1 2">
    <name type="scientific">Halobacillus seohaensis</name>
    <dbReference type="NCBI Taxonomy" id="447421"/>
    <lineage>
        <taxon>Bacteria</taxon>
        <taxon>Bacillati</taxon>
        <taxon>Bacillota</taxon>
        <taxon>Bacilli</taxon>
        <taxon>Bacillales</taxon>
        <taxon>Bacillaceae</taxon>
        <taxon>Halobacillus</taxon>
    </lineage>
</organism>
<protein>
    <submittedName>
        <fullName evidence="1">Uncharacterized protein</fullName>
    </submittedName>
</protein>
<proteinExistence type="predicted"/>
<dbReference type="Proteomes" id="UP001596410">
    <property type="component" value="Unassembled WGS sequence"/>
</dbReference>
<gene>
    <name evidence="1" type="ORF">ACFQIC_11500</name>
</gene>
<keyword evidence="2" id="KW-1185">Reference proteome</keyword>
<evidence type="ECO:0000313" key="2">
    <source>
        <dbReference type="Proteomes" id="UP001596410"/>
    </source>
</evidence>
<accession>A0ABW2EMM5</accession>